<gene>
    <name evidence="2" type="ORF">B0T21DRAFT_407930</name>
</gene>
<feature type="region of interest" description="Disordered" evidence="1">
    <location>
        <begin position="329"/>
        <end position="392"/>
    </location>
</feature>
<sequence>MPSPRETNSGRAQPTFASAYANTWAQAPHVSVSVPAHVQGTLVPAAAPQPQQQQFQYGPPAQAGFVYTANTVEPWVPATHHDEFYKLVLPMGLLGRVYQVHINPPEKDGPNTSAAKLTFFDLGGAHAFYGSWCESWSSRSTSREEALEEEWRRLQIAYPASNGTRWQVKVTRYRWPVTEDVTRGEGGPKHSRVLVFVGLQAKVNRTWLTTLFDQECKSWEVEHWGDEEDSGEIVENGDETNMKKAAVRRMVVRFGSYRNQAQNIWKFFRAGTDTWRDRNMKEGLACGFGWDPCCVVNRNHDWEWEKGGVEWANREWEGVDLLKVQPRPVHAAEPTNSSSDNSDCELDARDSDAGPAARDTGPAAHDSGPIAETAANDSQERSTELRKATPTAPPALIAPVSASALAELRARYAYLDAEANQEAMAIRQCRSFAEVVLRHRQKVAA</sequence>
<reference evidence="2" key="1">
    <citation type="submission" date="2023-06" db="EMBL/GenBank/DDBJ databases">
        <title>Genome-scale phylogeny and comparative genomics of the fungal order Sordariales.</title>
        <authorList>
            <consortium name="Lawrence Berkeley National Laboratory"/>
            <person name="Hensen N."/>
            <person name="Bonometti L."/>
            <person name="Westerberg I."/>
            <person name="Brannstrom I.O."/>
            <person name="Guillou S."/>
            <person name="Cros-Aarteil S."/>
            <person name="Calhoun S."/>
            <person name="Haridas S."/>
            <person name="Kuo A."/>
            <person name="Mondo S."/>
            <person name="Pangilinan J."/>
            <person name="Riley R."/>
            <person name="Labutti K."/>
            <person name="Andreopoulos B."/>
            <person name="Lipzen A."/>
            <person name="Chen C."/>
            <person name="Yanf M."/>
            <person name="Daum C."/>
            <person name="Ng V."/>
            <person name="Clum A."/>
            <person name="Steindorff A."/>
            <person name="Ohm R."/>
            <person name="Martin F."/>
            <person name="Silar P."/>
            <person name="Natvig D."/>
            <person name="Lalanne C."/>
            <person name="Gautier V."/>
            <person name="Ament-Velasquez S.L."/>
            <person name="Kruys A."/>
            <person name="Hutchinson M.I."/>
            <person name="Powell A.J."/>
            <person name="Barry K."/>
            <person name="Miller A.N."/>
            <person name="Grigoriev I.V."/>
            <person name="Debuchy R."/>
            <person name="Gladieux P."/>
            <person name="Thoren M.H."/>
            <person name="Johannesson H."/>
        </authorList>
    </citation>
    <scope>NUCLEOTIDE SEQUENCE</scope>
    <source>
        <strain evidence="2">CBS 540.89</strain>
    </source>
</reference>
<organism evidence="2 3">
    <name type="scientific">Apiosordaria backusii</name>
    <dbReference type="NCBI Taxonomy" id="314023"/>
    <lineage>
        <taxon>Eukaryota</taxon>
        <taxon>Fungi</taxon>
        <taxon>Dikarya</taxon>
        <taxon>Ascomycota</taxon>
        <taxon>Pezizomycotina</taxon>
        <taxon>Sordariomycetes</taxon>
        <taxon>Sordariomycetidae</taxon>
        <taxon>Sordariales</taxon>
        <taxon>Lasiosphaeriaceae</taxon>
        <taxon>Apiosordaria</taxon>
    </lineage>
</organism>
<protein>
    <submittedName>
        <fullName evidence="2">Uncharacterized protein</fullName>
    </submittedName>
</protein>
<accession>A0AA40K3U6</accession>
<feature type="compositionally biased region" description="Basic and acidic residues" evidence="1">
    <location>
        <begin position="378"/>
        <end position="387"/>
    </location>
</feature>
<dbReference type="Proteomes" id="UP001172159">
    <property type="component" value="Unassembled WGS sequence"/>
</dbReference>
<dbReference type="AlphaFoldDB" id="A0AA40K3U6"/>
<name>A0AA40K3U6_9PEZI</name>
<evidence type="ECO:0000313" key="3">
    <source>
        <dbReference type="Proteomes" id="UP001172159"/>
    </source>
</evidence>
<comment type="caution">
    <text evidence="2">The sequence shown here is derived from an EMBL/GenBank/DDBJ whole genome shotgun (WGS) entry which is preliminary data.</text>
</comment>
<evidence type="ECO:0000313" key="2">
    <source>
        <dbReference type="EMBL" id="KAK0744855.1"/>
    </source>
</evidence>
<dbReference type="EMBL" id="JAUKTV010000002">
    <property type="protein sequence ID" value="KAK0744855.1"/>
    <property type="molecule type" value="Genomic_DNA"/>
</dbReference>
<keyword evidence="3" id="KW-1185">Reference proteome</keyword>
<evidence type="ECO:0000256" key="1">
    <source>
        <dbReference type="SAM" id="MobiDB-lite"/>
    </source>
</evidence>
<proteinExistence type="predicted"/>